<organism evidence="1 2">
    <name type="scientific">Acorus gramineus</name>
    <name type="common">Dwarf sweet flag</name>
    <dbReference type="NCBI Taxonomy" id="55184"/>
    <lineage>
        <taxon>Eukaryota</taxon>
        <taxon>Viridiplantae</taxon>
        <taxon>Streptophyta</taxon>
        <taxon>Embryophyta</taxon>
        <taxon>Tracheophyta</taxon>
        <taxon>Spermatophyta</taxon>
        <taxon>Magnoliopsida</taxon>
        <taxon>Liliopsida</taxon>
        <taxon>Acoraceae</taxon>
        <taxon>Acorus</taxon>
    </lineage>
</organism>
<reference evidence="1" key="1">
    <citation type="journal article" date="2023" name="Nat. Commun.">
        <title>Diploid and tetraploid genomes of Acorus and the evolution of monocots.</title>
        <authorList>
            <person name="Ma L."/>
            <person name="Liu K.W."/>
            <person name="Li Z."/>
            <person name="Hsiao Y.Y."/>
            <person name="Qi Y."/>
            <person name="Fu T."/>
            <person name="Tang G.D."/>
            <person name="Zhang D."/>
            <person name="Sun W.H."/>
            <person name="Liu D.K."/>
            <person name="Li Y."/>
            <person name="Chen G.Z."/>
            <person name="Liu X.D."/>
            <person name="Liao X.Y."/>
            <person name="Jiang Y.T."/>
            <person name="Yu X."/>
            <person name="Hao Y."/>
            <person name="Huang J."/>
            <person name="Zhao X.W."/>
            <person name="Ke S."/>
            <person name="Chen Y.Y."/>
            <person name="Wu W.L."/>
            <person name="Hsu J.L."/>
            <person name="Lin Y.F."/>
            <person name="Huang M.D."/>
            <person name="Li C.Y."/>
            <person name="Huang L."/>
            <person name="Wang Z.W."/>
            <person name="Zhao X."/>
            <person name="Zhong W.Y."/>
            <person name="Peng D.H."/>
            <person name="Ahmad S."/>
            <person name="Lan S."/>
            <person name="Zhang J.S."/>
            <person name="Tsai W.C."/>
            <person name="Van de Peer Y."/>
            <person name="Liu Z.J."/>
        </authorList>
    </citation>
    <scope>NUCLEOTIDE SEQUENCE</scope>
    <source>
        <strain evidence="1">SCP</strain>
    </source>
</reference>
<dbReference type="Proteomes" id="UP001179952">
    <property type="component" value="Unassembled WGS sequence"/>
</dbReference>
<dbReference type="EMBL" id="JAUJYN010000005">
    <property type="protein sequence ID" value="KAK1272268.1"/>
    <property type="molecule type" value="Genomic_DNA"/>
</dbReference>
<evidence type="ECO:0000313" key="1">
    <source>
        <dbReference type="EMBL" id="KAK1272268.1"/>
    </source>
</evidence>
<evidence type="ECO:0000313" key="2">
    <source>
        <dbReference type="Proteomes" id="UP001179952"/>
    </source>
</evidence>
<comment type="caution">
    <text evidence="1">The sequence shown here is derived from an EMBL/GenBank/DDBJ whole genome shotgun (WGS) entry which is preliminary data.</text>
</comment>
<keyword evidence="2" id="KW-1185">Reference proteome</keyword>
<dbReference type="AlphaFoldDB" id="A0AAV9B7C4"/>
<sequence>MGAEAMRIGLRFIEGLGITNLHICSDSLSLIQVILSGGPGPPQILPERGGQSLLFSA</sequence>
<evidence type="ECO:0008006" key="3">
    <source>
        <dbReference type="Google" id="ProtNLM"/>
    </source>
</evidence>
<name>A0AAV9B7C4_ACOGR</name>
<accession>A0AAV9B7C4</accession>
<protein>
    <recommendedName>
        <fullName evidence="3">RNase H type-1 domain-containing protein</fullName>
    </recommendedName>
</protein>
<reference evidence="1" key="2">
    <citation type="submission" date="2023-06" db="EMBL/GenBank/DDBJ databases">
        <authorList>
            <person name="Ma L."/>
            <person name="Liu K.-W."/>
            <person name="Li Z."/>
            <person name="Hsiao Y.-Y."/>
            <person name="Qi Y."/>
            <person name="Fu T."/>
            <person name="Tang G."/>
            <person name="Zhang D."/>
            <person name="Sun W.-H."/>
            <person name="Liu D.-K."/>
            <person name="Li Y."/>
            <person name="Chen G.-Z."/>
            <person name="Liu X.-D."/>
            <person name="Liao X.-Y."/>
            <person name="Jiang Y.-T."/>
            <person name="Yu X."/>
            <person name="Hao Y."/>
            <person name="Huang J."/>
            <person name="Zhao X.-W."/>
            <person name="Ke S."/>
            <person name="Chen Y.-Y."/>
            <person name="Wu W.-L."/>
            <person name="Hsu J.-L."/>
            <person name="Lin Y.-F."/>
            <person name="Huang M.-D."/>
            <person name="Li C.-Y."/>
            <person name="Huang L."/>
            <person name="Wang Z.-W."/>
            <person name="Zhao X."/>
            <person name="Zhong W.-Y."/>
            <person name="Peng D.-H."/>
            <person name="Ahmad S."/>
            <person name="Lan S."/>
            <person name="Zhang J.-S."/>
            <person name="Tsai W.-C."/>
            <person name="Van De Peer Y."/>
            <person name="Liu Z.-J."/>
        </authorList>
    </citation>
    <scope>NUCLEOTIDE SEQUENCE</scope>
    <source>
        <strain evidence="1">SCP</strain>
        <tissue evidence="1">Leaves</tissue>
    </source>
</reference>
<gene>
    <name evidence="1" type="ORF">QJS04_geneDACA005891</name>
</gene>
<proteinExistence type="predicted"/>